<dbReference type="InterPro" id="IPR000182">
    <property type="entry name" value="GNAT_dom"/>
</dbReference>
<accession>C1E990</accession>
<dbReference type="InterPro" id="IPR051556">
    <property type="entry name" value="N-term/lysine_N-AcTrnsfr"/>
</dbReference>
<keyword evidence="4" id="KW-1185">Reference proteome</keyword>
<dbReference type="Pfam" id="PF00583">
    <property type="entry name" value="Acetyltransf_1"/>
    <property type="match status" value="1"/>
</dbReference>
<dbReference type="GeneID" id="8244668"/>
<dbReference type="PROSITE" id="PS51186">
    <property type="entry name" value="GNAT"/>
    <property type="match status" value="1"/>
</dbReference>
<evidence type="ECO:0000313" key="3">
    <source>
        <dbReference type="EMBL" id="ACO64293.1"/>
    </source>
</evidence>
<reference evidence="3 4" key="1">
    <citation type="journal article" date="2009" name="Science">
        <title>Green evolution and dynamic adaptations revealed by genomes of the marine picoeukaryotes Micromonas.</title>
        <authorList>
            <person name="Worden A.Z."/>
            <person name="Lee J.H."/>
            <person name="Mock T."/>
            <person name="Rouze P."/>
            <person name="Simmons M.P."/>
            <person name="Aerts A.L."/>
            <person name="Allen A.E."/>
            <person name="Cuvelier M.L."/>
            <person name="Derelle E."/>
            <person name="Everett M.V."/>
            <person name="Foulon E."/>
            <person name="Grimwood J."/>
            <person name="Gundlach H."/>
            <person name="Henrissat B."/>
            <person name="Napoli C."/>
            <person name="McDonald S.M."/>
            <person name="Parker M.S."/>
            <person name="Rombauts S."/>
            <person name="Salamov A."/>
            <person name="Von Dassow P."/>
            <person name="Badger J.H."/>
            <person name="Coutinho P.M."/>
            <person name="Demir E."/>
            <person name="Dubchak I."/>
            <person name="Gentemann C."/>
            <person name="Eikrem W."/>
            <person name="Gready J.E."/>
            <person name="John U."/>
            <person name="Lanier W."/>
            <person name="Lindquist E.A."/>
            <person name="Lucas S."/>
            <person name="Mayer K.F."/>
            <person name="Moreau H."/>
            <person name="Not F."/>
            <person name="Otillar R."/>
            <person name="Panaud O."/>
            <person name="Pangilinan J."/>
            <person name="Paulsen I."/>
            <person name="Piegu B."/>
            <person name="Poliakov A."/>
            <person name="Robbens S."/>
            <person name="Schmutz J."/>
            <person name="Toulza E."/>
            <person name="Wyss T."/>
            <person name="Zelensky A."/>
            <person name="Zhou K."/>
            <person name="Armbrust E.V."/>
            <person name="Bhattacharya D."/>
            <person name="Goodenough U.W."/>
            <person name="Van de Peer Y."/>
            <person name="Grigoriev I.V."/>
        </authorList>
    </citation>
    <scope>NUCLEOTIDE SEQUENCE [LARGE SCALE GENOMIC DNA]</scope>
    <source>
        <strain evidence="4">RCC299 / NOUM17</strain>
    </source>
</reference>
<dbReference type="PANTHER" id="PTHR42919">
    <property type="entry name" value="N-ALPHA-ACETYLTRANSFERASE"/>
    <property type="match status" value="1"/>
</dbReference>
<feature type="domain" description="N-acetyltransferase" evidence="2">
    <location>
        <begin position="234"/>
        <end position="325"/>
    </location>
</feature>
<evidence type="ECO:0000259" key="2">
    <source>
        <dbReference type="PROSITE" id="PS51186"/>
    </source>
</evidence>
<sequence>MSARVLTGGPPRVQTRAPATHAGRQKAVRCTAALARGSPAGQRVLRFPAKGWDVTYGTQAQLVDISETQAKAFFEPVMPIIDPLLLQYFRGDVSVTLGRKYEYLDSRRFAPLVAVASGNGEDDDGGARGLNRDRFGATGLSFSGRWPANASADDRASPTTDDAPPRPIMGVVELSIQRDEDVLAMLPTPGERGAGLGAATTRWADGLGTPGGDMERWAQRRQEARNLRPRVGRWVGGAPADEYAYVSCMCVKDDYRRMGVADTLMEAAEKVTKQWGYDCACLHVFQKNDAAIKLYTRRGYVVVDDTCPLPDALLGKQRYLMVKTL</sequence>
<name>C1E990_MICCC</name>
<dbReference type="EMBL" id="CP001327">
    <property type="protein sequence ID" value="ACO64293.1"/>
    <property type="molecule type" value="Genomic_DNA"/>
</dbReference>
<evidence type="ECO:0000256" key="1">
    <source>
        <dbReference type="SAM" id="MobiDB-lite"/>
    </source>
</evidence>
<dbReference type="GO" id="GO:0031415">
    <property type="term" value="C:NatA complex"/>
    <property type="evidence" value="ECO:0007669"/>
    <property type="project" value="TreeGrafter"/>
</dbReference>
<keyword evidence="3" id="KW-0808">Transferase</keyword>
<evidence type="ECO:0000313" key="4">
    <source>
        <dbReference type="Proteomes" id="UP000002009"/>
    </source>
</evidence>
<proteinExistence type="predicted"/>
<dbReference type="GO" id="GO:0007064">
    <property type="term" value="P:mitotic sister chromatid cohesion"/>
    <property type="evidence" value="ECO:0007669"/>
    <property type="project" value="TreeGrafter"/>
</dbReference>
<dbReference type="OrthoDB" id="1912023at2759"/>
<gene>
    <name evidence="3" type="ORF">MICPUN_59647</name>
</gene>
<dbReference type="InParanoid" id="C1E990"/>
<dbReference type="AlphaFoldDB" id="C1E990"/>
<dbReference type="PANTHER" id="PTHR42919:SF20">
    <property type="entry name" value="GCN5-RELATED N-ACETYLTRANSFERASE 10, CHLOROPLASTIC"/>
    <property type="match status" value="1"/>
</dbReference>
<dbReference type="SUPFAM" id="SSF55729">
    <property type="entry name" value="Acyl-CoA N-acyltransferases (Nat)"/>
    <property type="match status" value="1"/>
</dbReference>
<dbReference type="Gene3D" id="3.40.630.30">
    <property type="match status" value="1"/>
</dbReference>
<protein>
    <submittedName>
        <fullName evidence="3">N-acetyltransferase</fullName>
    </submittedName>
</protein>
<dbReference type="GO" id="GO:0008080">
    <property type="term" value="F:N-acetyltransferase activity"/>
    <property type="evidence" value="ECO:0007669"/>
    <property type="project" value="TreeGrafter"/>
</dbReference>
<dbReference type="CDD" id="cd04301">
    <property type="entry name" value="NAT_SF"/>
    <property type="match status" value="1"/>
</dbReference>
<organism evidence="3 4">
    <name type="scientific">Micromonas commoda (strain RCC299 / NOUM17 / CCMP2709)</name>
    <name type="common">Picoplanktonic green alga</name>
    <dbReference type="NCBI Taxonomy" id="296587"/>
    <lineage>
        <taxon>Eukaryota</taxon>
        <taxon>Viridiplantae</taxon>
        <taxon>Chlorophyta</taxon>
        <taxon>Mamiellophyceae</taxon>
        <taxon>Mamiellales</taxon>
        <taxon>Mamiellaceae</taxon>
        <taxon>Micromonas</taxon>
    </lineage>
</organism>
<feature type="region of interest" description="Disordered" evidence="1">
    <location>
        <begin position="1"/>
        <end position="22"/>
    </location>
</feature>
<dbReference type="Proteomes" id="UP000002009">
    <property type="component" value="Chromosome 6"/>
</dbReference>
<dbReference type="RefSeq" id="XP_002503035.1">
    <property type="nucleotide sequence ID" value="XM_002502989.1"/>
</dbReference>
<dbReference type="InterPro" id="IPR016181">
    <property type="entry name" value="Acyl_CoA_acyltransferase"/>
</dbReference>
<dbReference type="KEGG" id="mis:MICPUN_59647"/>
<feature type="region of interest" description="Disordered" evidence="1">
    <location>
        <begin position="146"/>
        <end position="167"/>
    </location>
</feature>
<dbReference type="OMA" id="AYVSCMC"/>